<protein>
    <submittedName>
        <fullName evidence="2">Uncharacterized protein</fullName>
    </submittedName>
</protein>
<keyword evidence="2" id="KW-0614">Plasmid</keyword>
<gene>
    <name evidence="2" type="ordered locus">SRU_p0007</name>
</gene>
<dbReference type="Proteomes" id="UP000008674">
    <property type="component" value="Plasmid pSR35"/>
</dbReference>
<sequence>MRHCPKCSGHRQIACDECEGAGETKTAGPGGETQFQACGECGGSGWVDCPRCSGPDGPTGSDRAVEDLDQLSRGESLF</sequence>
<dbReference type="AlphaFoldDB" id="Q2RYL6"/>
<evidence type="ECO:0000313" key="2">
    <source>
        <dbReference type="EMBL" id="ABC46374.1"/>
    </source>
</evidence>
<geneLocation type="plasmid" evidence="2 3">
    <name>pSR35</name>
</geneLocation>
<proteinExistence type="predicted"/>
<organism evidence="2 3">
    <name type="scientific">Salinibacter ruber (strain DSM 13855 / M31)</name>
    <dbReference type="NCBI Taxonomy" id="309807"/>
    <lineage>
        <taxon>Bacteria</taxon>
        <taxon>Pseudomonadati</taxon>
        <taxon>Rhodothermota</taxon>
        <taxon>Rhodothermia</taxon>
        <taxon>Rhodothermales</taxon>
        <taxon>Salinibacteraceae</taxon>
        <taxon>Salinibacter</taxon>
    </lineage>
</organism>
<dbReference type="Pfam" id="PF23733">
    <property type="entry name" value="GRXCR1-2_C"/>
    <property type="match status" value="1"/>
</dbReference>
<name>Q2RYL6_SALRD</name>
<evidence type="ECO:0000256" key="1">
    <source>
        <dbReference type="SAM" id="MobiDB-lite"/>
    </source>
</evidence>
<dbReference type="InterPro" id="IPR036410">
    <property type="entry name" value="HSP_DnaJ_Cys-rich_dom_sf"/>
</dbReference>
<dbReference type="SUPFAM" id="SSF57938">
    <property type="entry name" value="DnaJ/Hsp40 cysteine-rich domain"/>
    <property type="match status" value="1"/>
</dbReference>
<feature type="compositionally biased region" description="Basic and acidic residues" evidence="1">
    <location>
        <begin position="63"/>
        <end position="72"/>
    </location>
</feature>
<dbReference type="HOGENOM" id="CLU_2620001_0_0_10"/>
<keyword evidence="3" id="KW-1185">Reference proteome</keyword>
<dbReference type="EnsemblBacteria" id="ABC46374">
    <property type="protein sequence ID" value="ABC46374"/>
    <property type="gene ID" value="SRU_p0007"/>
</dbReference>
<evidence type="ECO:0000313" key="3">
    <source>
        <dbReference type="Proteomes" id="UP000008674"/>
    </source>
</evidence>
<dbReference type="EMBL" id="CP000160">
    <property type="protein sequence ID" value="ABC46374.1"/>
    <property type="molecule type" value="Genomic_DNA"/>
</dbReference>
<dbReference type="KEGG" id="sru:SRU_p0007"/>
<accession>Q2RYL6</accession>
<reference evidence="2 3" key="1">
    <citation type="journal article" date="2005" name="Proc. Natl. Acad. Sci. U.S.A.">
        <title>The genome of Salinibacter ruber: convergence and gene exchange among hyperhalophilic bacteria and archaea.</title>
        <authorList>
            <person name="Mongodin E.F."/>
            <person name="Nelson K.E."/>
            <person name="Daugherty S."/>
            <person name="Deboy R.T."/>
            <person name="Wister J."/>
            <person name="Khouri H."/>
            <person name="Weidman J."/>
            <person name="Walsh D.A."/>
            <person name="Papke R.T."/>
            <person name="Sanchez Perez G."/>
            <person name="Sharma A.K."/>
            <person name="Nesbo C.L."/>
            <person name="MacLeod D."/>
            <person name="Bapteste E."/>
            <person name="Doolittle W.F."/>
            <person name="Charlebois R.L."/>
            <person name="Legault B."/>
            <person name="Rodriguez-Valera F."/>
        </authorList>
    </citation>
    <scope>NUCLEOTIDE SEQUENCE [LARGE SCALE GENOMIC DNA]</scope>
    <source>
        <strain evidence="3">DSM 13855 / CECT 5946 / M31</strain>
        <plasmid evidence="3">pSR35</plasmid>
    </source>
</reference>
<feature type="region of interest" description="Disordered" evidence="1">
    <location>
        <begin position="55"/>
        <end position="78"/>
    </location>
</feature>